<keyword evidence="2 5" id="KW-0560">Oxidoreductase</keyword>
<organism evidence="7 8">
    <name type="scientific">Sphingomonas chungangi</name>
    <dbReference type="NCBI Taxonomy" id="2683589"/>
    <lineage>
        <taxon>Bacteria</taxon>
        <taxon>Pseudomonadati</taxon>
        <taxon>Pseudomonadota</taxon>
        <taxon>Alphaproteobacteria</taxon>
        <taxon>Sphingomonadales</taxon>
        <taxon>Sphingomonadaceae</taxon>
        <taxon>Sphingomonas</taxon>
    </lineage>
</organism>
<evidence type="ECO:0000259" key="6">
    <source>
        <dbReference type="Pfam" id="PF00171"/>
    </source>
</evidence>
<keyword evidence="8" id="KW-1185">Reference proteome</keyword>
<dbReference type="PANTHER" id="PTHR11699">
    <property type="entry name" value="ALDEHYDE DEHYDROGENASE-RELATED"/>
    <property type="match status" value="1"/>
</dbReference>
<sequence>MKYRMLIDGKLREGASTLDVVDPATGAPFETCARADQAQLEEAVAAAKRSFPAWAALPQAERRSYLDRLADAMETRLDEFCALLTREQGKPLAQSQFEIGGSVLAIRTLAAMTVEPQVLRDTDTDLIIEHRTPLGVIGAITPWNFPVILLIYKMVPALVMGNTVVAKPAPTTPLTTMLLGELCAGILPAGVFNVVVDNNDLGAALSAHPDVAKISFTGSTATGRRVMAAAATNLKRLTLELGGNDAAIILDDADVKVVAQKVFDAAMVNAGQTCLAAKRIYAPHHMVDALCDEFARIGRETVVDAGQNQGAQIGPVQNRQQYERVLELIDDAKQHGTVVVGGGAMDRDGYFIQPTVMRDLSESVRLVREEQFGPVFPVLGYDTIDEVVARANDSDFGLGASIWTADPKRGTEIAMRIDTGTTWVNKHLDTPFDVPFGGVKQSGLGRELGIEGVKEFTQVKIVNVAK</sequence>
<dbReference type="EMBL" id="JACEIB010000001">
    <property type="protein sequence ID" value="MBA2932475.1"/>
    <property type="molecule type" value="Genomic_DNA"/>
</dbReference>
<evidence type="ECO:0000256" key="1">
    <source>
        <dbReference type="ARBA" id="ARBA00009986"/>
    </source>
</evidence>
<dbReference type="Proteomes" id="UP000570166">
    <property type="component" value="Unassembled WGS sequence"/>
</dbReference>
<gene>
    <name evidence="7" type="ORF">HZF05_00070</name>
</gene>
<dbReference type="InterPro" id="IPR016161">
    <property type="entry name" value="Ald_DH/histidinol_DH"/>
</dbReference>
<dbReference type="Pfam" id="PF00171">
    <property type="entry name" value="Aldedh"/>
    <property type="match status" value="1"/>
</dbReference>
<evidence type="ECO:0000256" key="4">
    <source>
        <dbReference type="PROSITE-ProRule" id="PRU10007"/>
    </source>
</evidence>
<evidence type="ECO:0000256" key="3">
    <source>
        <dbReference type="ARBA" id="ARBA00023097"/>
    </source>
</evidence>
<evidence type="ECO:0000313" key="8">
    <source>
        <dbReference type="Proteomes" id="UP000570166"/>
    </source>
</evidence>
<dbReference type="Gene3D" id="3.40.309.10">
    <property type="entry name" value="Aldehyde Dehydrogenase, Chain A, domain 2"/>
    <property type="match status" value="1"/>
</dbReference>
<dbReference type="InterPro" id="IPR044086">
    <property type="entry name" value="LUC3-like"/>
</dbReference>
<protein>
    <submittedName>
        <fullName evidence="7">Aldehyde dehydrogenase family protein</fullName>
    </submittedName>
</protein>
<evidence type="ECO:0000313" key="7">
    <source>
        <dbReference type="EMBL" id="MBA2932475.1"/>
    </source>
</evidence>
<proteinExistence type="inferred from homology"/>
<dbReference type="CDD" id="cd07106">
    <property type="entry name" value="ALDH_AldA-AAD23400"/>
    <property type="match status" value="1"/>
</dbReference>
<dbReference type="InterPro" id="IPR016162">
    <property type="entry name" value="Ald_DH_N"/>
</dbReference>
<dbReference type="RefSeq" id="WP_160364600.1">
    <property type="nucleotide sequence ID" value="NZ_JACEIB010000001.1"/>
</dbReference>
<dbReference type="FunFam" id="3.40.605.10:FF:000007">
    <property type="entry name" value="NAD/NADP-dependent betaine aldehyde dehydrogenase"/>
    <property type="match status" value="1"/>
</dbReference>
<dbReference type="InterPro" id="IPR016163">
    <property type="entry name" value="Ald_DH_C"/>
</dbReference>
<evidence type="ECO:0000256" key="5">
    <source>
        <dbReference type="RuleBase" id="RU003345"/>
    </source>
</evidence>
<reference evidence="7 8" key="1">
    <citation type="submission" date="2020-07" db="EMBL/GenBank/DDBJ databases">
        <authorList>
            <person name="Sun Q."/>
        </authorList>
    </citation>
    <scope>NUCLEOTIDE SEQUENCE [LARGE SCALE GENOMIC DNA]</scope>
    <source>
        <strain evidence="7 8">CGMCC 1.13654</strain>
    </source>
</reference>
<dbReference type="FunFam" id="3.40.605.10:FF:000026">
    <property type="entry name" value="Aldehyde dehydrogenase, putative"/>
    <property type="match status" value="1"/>
</dbReference>
<dbReference type="InterPro" id="IPR015590">
    <property type="entry name" value="Aldehyde_DH_dom"/>
</dbReference>
<name>A0A838L1E4_9SPHN</name>
<dbReference type="GO" id="GO:0016620">
    <property type="term" value="F:oxidoreductase activity, acting on the aldehyde or oxo group of donors, NAD or NADP as acceptor"/>
    <property type="evidence" value="ECO:0007669"/>
    <property type="project" value="InterPro"/>
</dbReference>
<dbReference type="SUPFAM" id="SSF53720">
    <property type="entry name" value="ALDH-like"/>
    <property type="match status" value="1"/>
</dbReference>
<comment type="similarity">
    <text evidence="1 5">Belongs to the aldehyde dehydrogenase family.</text>
</comment>
<keyword evidence="3" id="KW-0558">Oxidation</keyword>
<evidence type="ECO:0000256" key="2">
    <source>
        <dbReference type="ARBA" id="ARBA00023002"/>
    </source>
</evidence>
<dbReference type="Gene3D" id="3.40.605.10">
    <property type="entry name" value="Aldehyde Dehydrogenase, Chain A, domain 1"/>
    <property type="match status" value="1"/>
</dbReference>
<dbReference type="PROSITE" id="PS00687">
    <property type="entry name" value="ALDEHYDE_DEHYDR_GLU"/>
    <property type="match status" value="1"/>
</dbReference>
<dbReference type="AlphaFoldDB" id="A0A838L1E4"/>
<feature type="domain" description="Aldehyde dehydrogenase" evidence="6">
    <location>
        <begin position="16"/>
        <end position="462"/>
    </location>
</feature>
<dbReference type="InterPro" id="IPR029510">
    <property type="entry name" value="Ald_DH_CS_GLU"/>
</dbReference>
<feature type="active site" evidence="4">
    <location>
        <position position="240"/>
    </location>
</feature>
<comment type="caution">
    <text evidence="7">The sequence shown here is derived from an EMBL/GenBank/DDBJ whole genome shotgun (WGS) entry which is preliminary data.</text>
</comment>
<accession>A0A838L1E4</accession>